<dbReference type="InterPro" id="IPR036388">
    <property type="entry name" value="WH-like_DNA-bd_sf"/>
</dbReference>
<evidence type="ECO:0000313" key="6">
    <source>
        <dbReference type="Proteomes" id="UP000198243"/>
    </source>
</evidence>
<dbReference type="InterPro" id="IPR036390">
    <property type="entry name" value="WH_DNA-bd_sf"/>
</dbReference>
<gene>
    <name evidence="5" type="ORF">GA0070607_4648</name>
</gene>
<dbReference type="Proteomes" id="UP000198243">
    <property type="component" value="Chromosome I"/>
</dbReference>
<reference evidence="6" key="1">
    <citation type="submission" date="2016-06" db="EMBL/GenBank/DDBJ databases">
        <authorList>
            <person name="Varghese N."/>
            <person name="Submissions Spin"/>
        </authorList>
    </citation>
    <scope>NUCLEOTIDE SEQUENCE [LARGE SCALE GENOMIC DNA]</scope>
    <source>
        <strain evidence="6">DSM 44875</strain>
    </source>
</reference>
<dbReference type="SUPFAM" id="SSF48008">
    <property type="entry name" value="GntR ligand-binding domain-like"/>
    <property type="match status" value="1"/>
</dbReference>
<proteinExistence type="predicted"/>
<dbReference type="Gene3D" id="1.10.10.10">
    <property type="entry name" value="Winged helix-like DNA-binding domain superfamily/Winged helix DNA-binding domain"/>
    <property type="match status" value="1"/>
</dbReference>
<dbReference type="PROSITE" id="PS50949">
    <property type="entry name" value="HTH_GNTR"/>
    <property type="match status" value="1"/>
</dbReference>
<keyword evidence="2" id="KW-0238">DNA-binding</keyword>
<evidence type="ECO:0000256" key="2">
    <source>
        <dbReference type="ARBA" id="ARBA00023125"/>
    </source>
</evidence>
<name>A0A1C4X435_9ACTN</name>
<dbReference type="GO" id="GO:0003700">
    <property type="term" value="F:DNA-binding transcription factor activity"/>
    <property type="evidence" value="ECO:0007669"/>
    <property type="project" value="InterPro"/>
</dbReference>
<protein>
    <submittedName>
        <fullName evidence="5">Transcriptional regulator, GntR family</fullName>
    </submittedName>
</protein>
<dbReference type="InterPro" id="IPR000524">
    <property type="entry name" value="Tscrpt_reg_HTH_GntR"/>
</dbReference>
<accession>A0A1C4X435</accession>
<dbReference type="OrthoDB" id="3232242at2"/>
<dbReference type="SMART" id="SM00895">
    <property type="entry name" value="FCD"/>
    <property type="match status" value="1"/>
</dbReference>
<evidence type="ECO:0000256" key="1">
    <source>
        <dbReference type="ARBA" id="ARBA00023015"/>
    </source>
</evidence>
<dbReference type="SUPFAM" id="SSF46785">
    <property type="entry name" value="Winged helix' DNA-binding domain"/>
    <property type="match status" value="1"/>
</dbReference>
<dbReference type="EMBL" id="LT607412">
    <property type="protein sequence ID" value="SCF03229.1"/>
    <property type="molecule type" value="Genomic_DNA"/>
</dbReference>
<keyword evidence="6" id="KW-1185">Reference proteome</keyword>
<dbReference type="PANTHER" id="PTHR43537:SF5">
    <property type="entry name" value="UXU OPERON TRANSCRIPTIONAL REGULATOR"/>
    <property type="match status" value="1"/>
</dbReference>
<keyword evidence="3" id="KW-0804">Transcription</keyword>
<feature type="domain" description="HTH gntR-type" evidence="4">
    <location>
        <begin position="7"/>
        <end position="77"/>
    </location>
</feature>
<dbReference type="Pfam" id="PF07729">
    <property type="entry name" value="FCD"/>
    <property type="match status" value="1"/>
</dbReference>
<dbReference type="InterPro" id="IPR008920">
    <property type="entry name" value="TF_FadR/GntR_C"/>
</dbReference>
<keyword evidence="1" id="KW-0805">Transcription regulation</keyword>
<organism evidence="5 6">
    <name type="scientific">Micromonospora coriariae</name>
    <dbReference type="NCBI Taxonomy" id="285665"/>
    <lineage>
        <taxon>Bacteria</taxon>
        <taxon>Bacillati</taxon>
        <taxon>Actinomycetota</taxon>
        <taxon>Actinomycetes</taxon>
        <taxon>Micromonosporales</taxon>
        <taxon>Micromonosporaceae</taxon>
        <taxon>Micromonospora</taxon>
    </lineage>
</organism>
<dbReference type="RefSeq" id="WP_089020030.1">
    <property type="nucleotide sequence ID" value="NZ_LT607412.1"/>
</dbReference>
<dbReference type="Gene3D" id="1.20.120.530">
    <property type="entry name" value="GntR ligand-binding domain-like"/>
    <property type="match status" value="1"/>
</dbReference>
<dbReference type="GO" id="GO:0003677">
    <property type="term" value="F:DNA binding"/>
    <property type="evidence" value="ECO:0007669"/>
    <property type="project" value="UniProtKB-KW"/>
</dbReference>
<dbReference type="AlphaFoldDB" id="A0A1C4X435"/>
<sequence length="226" mass="24752">MIEIPRSSRADAVANSIEEQISTQGLPPGHRLGTKESLRREYDVAVATFNEAVRLLSARGTIAVRPGVNGGIFVASPTALVRLGRKMLELSGESVSVADCLMMRDALDPLVVREATRHRNAQDVRELRNIVREMAAADLAIAEYLRINWALHRRMAEITPNQILRHTYLSLLAFVESRLQGVTADEPARGSTDGPQVHEELVEAIASGDVERADRAASRHTTLTAS</sequence>
<dbReference type="Pfam" id="PF00392">
    <property type="entry name" value="GntR"/>
    <property type="match status" value="1"/>
</dbReference>
<evidence type="ECO:0000259" key="4">
    <source>
        <dbReference type="PROSITE" id="PS50949"/>
    </source>
</evidence>
<evidence type="ECO:0000256" key="3">
    <source>
        <dbReference type="ARBA" id="ARBA00023163"/>
    </source>
</evidence>
<dbReference type="InterPro" id="IPR011711">
    <property type="entry name" value="GntR_C"/>
</dbReference>
<dbReference type="PANTHER" id="PTHR43537">
    <property type="entry name" value="TRANSCRIPTIONAL REGULATOR, GNTR FAMILY"/>
    <property type="match status" value="1"/>
</dbReference>
<evidence type="ECO:0000313" key="5">
    <source>
        <dbReference type="EMBL" id="SCF03229.1"/>
    </source>
</evidence>